<feature type="coiled-coil region" evidence="13">
    <location>
        <begin position="20"/>
        <end position="91"/>
    </location>
</feature>
<dbReference type="GO" id="GO:0000774">
    <property type="term" value="F:adenyl-nucleotide exchange factor activity"/>
    <property type="evidence" value="ECO:0007669"/>
    <property type="project" value="InterPro"/>
</dbReference>
<dbReference type="InterPro" id="IPR013805">
    <property type="entry name" value="GrpE_CC"/>
</dbReference>
<keyword evidence="15" id="KW-1185">Reference proteome</keyword>
<evidence type="ECO:0000256" key="13">
    <source>
        <dbReference type="SAM" id="Coils"/>
    </source>
</evidence>
<dbReference type="AlphaFoldDB" id="D2R9E2"/>
<evidence type="ECO:0000313" key="15">
    <source>
        <dbReference type="Proteomes" id="UP000001887"/>
    </source>
</evidence>
<dbReference type="InterPro" id="IPR000740">
    <property type="entry name" value="GrpE"/>
</dbReference>
<dbReference type="GO" id="GO:0042803">
    <property type="term" value="F:protein homodimerization activity"/>
    <property type="evidence" value="ECO:0007669"/>
    <property type="project" value="InterPro"/>
</dbReference>
<evidence type="ECO:0000256" key="9">
    <source>
        <dbReference type="ARBA" id="ARBA00076414"/>
    </source>
</evidence>
<dbReference type="GO" id="GO:0006457">
    <property type="term" value="P:protein folding"/>
    <property type="evidence" value="ECO:0007669"/>
    <property type="project" value="InterPro"/>
</dbReference>
<reference evidence="14 15" key="1">
    <citation type="journal article" date="2009" name="Stand. Genomic Sci.">
        <title>Complete genome sequence of Pirellula staleyi type strain (ATCC 27377).</title>
        <authorList>
            <person name="Clum A."/>
            <person name="Tindall B.J."/>
            <person name="Sikorski J."/>
            <person name="Ivanova N."/>
            <person name="Mavrommatis K."/>
            <person name="Lucas S."/>
            <person name="Glavina del Rio T."/>
            <person name="Nolan M."/>
            <person name="Chen F."/>
            <person name="Tice H."/>
            <person name="Pitluck S."/>
            <person name="Cheng J.F."/>
            <person name="Chertkov O."/>
            <person name="Brettin T."/>
            <person name="Han C."/>
            <person name="Detter J.C."/>
            <person name="Kuske C."/>
            <person name="Bruce D."/>
            <person name="Goodwin L."/>
            <person name="Ovchinikova G."/>
            <person name="Pati A."/>
            <person name="Mikhailova N."/>
            <person name="Chen A."/>
            <person name="Palaniappan K."/>
            <person name="Land M."/>
            <person name="Hauser L."/>
            <person name="Chang Y.J."/>
            <person name="Jeffries C.D."/>
            <person name="Chain P."/>
            <person name="Rohde M."/>
            <person name="Goker M."/>
            <person name="Bristow J."/>
            <person name="Eisen J.A."/>
            <person name="Markowitz V."/>
            <person name="Hugenholtz P."/>
            <person name="Kyrpides N.C."/>
            <person name="Klenk H.P."/>
            <person name="Lapidus A."/>
        </authorList>
    </citation>
    <scope>NUCLEOTIDE SEQUENCE [LARGE SCALE GENOMIC DNA]</scope>
    <source>
        <strain evidence="15">ATCC 27377 / DSM 6068 / ICPB 4128</strain>
    </source>
</reference>
<dbReference type="SUPFAM" id="SSF58014">
    <property type="entry name" value="Coiled-coil domain of nucleotide exchange factor GrpE"/>
    <property type="match status" value="1"/>
</dbReference>
<dbReference type="STRING" id="530564.Psta_3027"/>
<keyword evidence="4 10" id="KW-0963">Cytoplasm</keyword>
<dbReference type="KEGG" id="psl:Psta_3027"/>
<keyword evidence="13" id="KW-0175">Coiled coil</keyword>
<comment type="similarity">
    <text evidence="2 10 12">Belongs to the GrpE family.</text>
</comment>
<evidence type="ECO:0000256" key="8">
    <source>
        <dbReference type="ARBA" id="ARBA00072274"/>
    </source>
</evidence>
<dbReference type="PROSITE" id="PS01071">
    <property type="entry name" value="GRPE"/>
    <property type="match status" value="1"/>
</dbReference>
<evidence type="ECO:0000256" key="2">
    <source>
        <dbReference type="ARBA" id="ARBA00009054"/>
    </source>
</evidence>
<comment type="subcellular location">
    <subcellularLocation>
        <location evidence="1 10">Cytoplasm</location>
    </subcellularLocation>
</comment>
<evidence type="ECO:0000256" key="12">
    <source>
        <dbReference type="RuleBase" id="RU004478"/>
    </source>
</evidence>
<dbReference type="GO" id="GO:0051082">
    <property type="term" value="F:unfolded protein binding"/>
    <property type="evidence" value="ECO:0007669"/>
    <property type="project" value="TreeGrafter"/>
</dbReference>
<sequence length="177" mass="19168">MTIDPTSDPSADATEAAIGETAFQQQLAKLEAEVKEANERVLRGQAELENYRKRSRRELEDDRKYAALPLARDLLSVIDNLQRALDAAAKAESSGDLLLGVKMVLGQLQGILAQHQCVPIETVGQAFDPNFHQAIAQEPSDEHAAGVVTRAAQVGYKLHDRVIRPAQVFVSTGPASA</sequence>
<dbReference type="InterPro" id="IPR009012">
    <property type="entry name" value="GrpE_head"/>
</dbReference>
<dbReference type="PANTHER" id="PTHR21237:SF23">
    <property type="entry name" value="GRPE PROTEIN HOMOLOG, MITOCHONDRIAL"/>
    <property type="match status" value="1"/>
</dbReference>
<evidence type="ECO:0000256" key="11">
    <source>
        <dbReference type="RuleBase" id="RU000639"/>
    </source>
</evidence>
<comment type="subunit">
    <text evidence="3 10">Homodimer.</text>
</comment>
<evidence type="ECO:0000256" key="1">
    <source>
        <dbReference type="ARBA" id="ARBA00004496"/>
    </source>
</evidence>
<dbReference type="HAMAP" id="MF_01151">
    <property type="entry name" value="GrpE"/>
    <property type="match status" value="1"/>
</dbReference>
<keyword evidence="5 10" id="KW-0346">Stress response</keyword>
<dbReference type="eggNOG" id="COG0576">
    <property type="taxonomic scope" value="Bacteria"/>
</dbReference>
<dbReference type="Pfam" id="PF01025">
    <property type="entry name" value="GrpE"/>
    <property type="match status" value="1"/>
</dbReference>
<dbReference type="CDD" id="cd00446">
    <property type="entry name" value="GrpE"/>
    <property type="match status" value="1"/>
</dbReference>
<dbReference type="SUPFAM" id="SSF51064">
    <property type="entry name" value="Head domain of nucleotide exchange factor GrpE"/>
    <property type="match status" value="1"/>
</dbReference>
<comment type="function">
    <text evidence="7 10 11">Participates actively in the response to hyperosmotic and heat shock by preventing the aggregation of stress-denatured proteins, in association with DnaK and GrpE. It is the nucleotide exchange factor for DnaK and may function as a thermosensor. Unfolded proteins bind initially to DnaJ; upon interaction with the DnaJ-bound protein, DnaK hydrolyzes its bound ATP, resulting in the formation of a stable complex. GrpE releases ADP from DnaK; ATP binding to DnaK triggers the release of the substrate protein, thus completing the reaction cycle. Several rounds of ATP-dependent interactions between DnaJ, DnaK and GrpE are required for fully efficient folding.</text>
</comment>
<dbReference type="NCBIfam" id="NF010738">
    <property type="entry name" value="PRK14140.1"/>
    <property type="match status" value="1"/>
</dbReference>
<dbReference type="Proteomes" id="UP000001887">
    <property type="component" value="Chromosome"/>
</dbReference>
<organism evidence="14 15">
    <name type="scientific">Pirellula staleyi (strain ATCC 27377 / DSM 6068 / ICPB 4128)</name>
    <name type="common">Pirella staleyi</name>
    <dbReference type="NCBI Taxonomy" id="530564"/>
    <lineage>
        <taxon>Bacteria</taxon>
        <taxon>Pseudomonadati</taxon>
        <taxon>Planctomycetota</taxon>
        <taxon>Planctomycetia</taxon>
        <taxon>Pirellulales</taxon>
        <taxon>Pirellulaceae</taxon>
        <taxon>Pirellula</taxon>
    </lineage>
</organism>
<dbReference type="PANTHER" id="PTHR21237">
    <property type="entry name" value="GRPE PROTEIN"/>
    <property type="match status" value="1"/>
</dbReference>
<evidence type="ECO:0000256" key="4">
    <source>
        <dbReference type="ARBA" id="ARBA00022490"/>
    </source>
</evidence>
<gene>
    <name evidence="10" type="primary">grpE</name>
    <name evidence="14" type="ordered locus">Psta_3027</name>
</gene>
<dbReference type="GO" id="GO:0051087">
    <property type="term" value="F:protein-folding chaperone binding"/>
    <property type="evidence" value="ECO:0007669"/>
    <property type="project" value="InterPro"/>
</dbReference>
<dbReference type="EMBL" id="CP001848">
    <property type="protein sequence ID" value="ADB17692.1"/>
    <property type="molecule type" value="Genomic_DNA"/>
</dbReference>
<evidence type="ECO:0000256" key="5">
    <source>
        <dbReference type="ARBA" id="ARBA00023016"/>
    </source>
</evidence>
<protein>
    <recommendedName>
        <fullName evidence="8 10">Protein GrpE</fullName>
    </recommendedName>
    <alternativeName>
        <fullName evidence="9 10">HSP-70 cofactor</fullName>
    </alternativeName>
</protein>
<dbReference type="GO" id="GO:0005737">
    <property type="term" value="C:cytoplasm"/>
    <property type="evidence" value="ECO:0007669"/>
    <property type="project" value="UniProtKB-SubCell"/>
</dbReference>
<accession>D2R9E2</accession>
<evidence type="ECO:0000313" key="14">
    <source>
        <dbReference type="EMBL" id="ADB17692.1"/>
    </source>
</evidence>
<evidence type="ECO:0000256" key="10">
    <source>
        <dbReference type="HAMAP-Rule" id="MF_01151"/>
    </source>
</evidence>
<dbReference type="HOGENOM" id="CLU_057217_0_2_0"/>
<evidence type="ECO:0000256" key="3">
    <source>
        <dbReference type="ARBA" id="ARBA00011738"/>
    </source>
</evidence>
<name>D2R9E2_PIRSD</name>
<dbReference type="OrthoDB" id="9812586at2"/>
<dbReference type="Gene3D" id="3.90.20.20">
    <property type="match status" value="1"/>
</dbReference>
<proteinExistence type="inferred from homology"/>
<keyword evidence="6 10" id="KW-0143">Chaperone</keyword>
<dbReference type="FunFam" id="2.30.22.10:FF:000001">
    <property type="entry name" value="Protein GrpE"/>
    <property type="match status" value="1"/>
</dbReference>
<dbReference type="Gene3D" id="2.30.22.10">
    <property type="entry name" value="Head domain of nucleotide exchange factor GrpE"/>
    <property type="match status" value="1"/>
</dbReference>
<dbReference type="PRINTS" id="PR00773">
    <property type="entry name" value="GRPEPROTEIN"/>
</dbReference>
<evidence type="ECO:0000256" key="7">
    <source>
        <dbReference type="ARBA" id="ARBA00053401"/>
    </source>
</evidence>
<evidence type="ECO:0000256" key="6">
    <source>
        <dbReference type="ARBA" id="ARBA00023186"/>
    </source>
</evidence>